<evidence type="ECO:0000256" key="1">
    <source>
        <dbReference type="SAM" id="MobiDB-lite"/>
    </source>
</evidence>
<accession>A0A9P7SK68</accession>
<reference evidence="2" key="1">
    <citation type="journal article" date="2020" name="bioRxiv">
        <title>Whole genome comparisons of ergot fungi reveals the divergence and evolution of species within the genus Claviceps are the result of varying mechanisms driving genome evolution and host range expansion.</title>
        <authorList>
            <person name="Wyka S.A."/>
            <person name="Mondo S.J."/>
            <person name="Liu M."/>
            <person name="Dettman J."/>
            <person name="Nalam V."/>
            <person name="Broders K.D."/>
        </authorList>
    </citation>
    <scope>NUCLEOTIDE SEQUENCE</scope>
    <source>
        <strain evidence="2">CCC 1102</strain>
    </source>
</reference>
<feature type="compositionally biased region" description="Acidic residues" evidence="1">
    <location>
        <begin position="81"/>
        <end position="94"/>
    </location>
</feature>
<evidence type="ECO:0000313" key="2">
    <source>
        <dbReference type="EMBL" id="KAG5955138.1"/>
    </source>
</evidence>
<feature type="region of interest" description="Disordered" evidence="1">
    <location>
        <begin position="68"/>
        <end position="94"/>
    </location>
</feature>
<organism evidence="2 3">
    <name type="scientific">Claviceps arundinis</name>
    <dbReference type="NCBI Taxonomy" id="1623583"/>
    <lineage>
        <taxon>Eukaryota</taxon>
        <taxon>Fungi</taxon>
        <taxon>Dikarya</taxon>
        <taxon>Ascomycota</taxon>
        <taxon>Pezizomycotina</taxon>
        <taxon>Sordariomycetes</taxon>
        <taxon>Hypocreomycetidae</taxon>
        <taxon>Hypocreales</taxon>
        <taxon>Clavicipitaceae</taxon>
        <taxon>Claviceps</taxon>
    </lineage>
</organism>
<feature type="compositionally biased region" description="Acidic residues" evidence="1">
    <location>
        <begin position="8"/>
        <end position="18"/>
    </location>
</feature>
<dbReference type="EMBL" id="SRPS01000722">
    <property type="protein sequence ID" value="KAG5955138.1"/>
    <property type="molecule type" value="Genomic_DNA"/>
</dbReference>
<dbReference type="AlphaFoldDB" id="A0A9P7SK68"/>
<comment type="caution">
    <text evidence="2">The sequence shown here is derived from an EMBL/GenBank/DDBJ whole genome shotgun (WGS) entry which is preliminary data.</text>
</comment>
<gene>
    <name evidence="2" type="ORF">E4U56_007522</name>
</gene>
<feature type="region of interest" description="Disordered" evidence="1">
    <location>
        <begin position="1"/>
        <end position="32"/>
    </location>
</feature>
<sequence length="94" mass="10928">PTGRQQLEDDEDENEGEENSYSQGDDGEAGRSLRLVQIRVGKFVNPLRRKEELIESEKQPPQAYVKWPMQPENKRVGTELLLEEEDDDEEDGRR</sequence>
<protein>
    <submittedName>
        <fullName evidence="2">Uncharacterized protein</fullName>
    </submittedName>
</protein>
<feature type="non-terminal residue" evidence="2">
    <location>
        <position position="1"/>
    </location>
</feature>
<dbReference type="Proteomes" id="UP000784919">
    <property type="component" value="Unassembled WGS sequence"/>
</dbReference>
<name>A0A9P7SK68_9HYPO</name>
<proteinExistence type="predicted"/>
<evidence type="ECO:0000313" key="3">
    <source>
        <dbReference type="Proteomes" id="UP000784919"/>
    </source>
</evidence>